<dbReference type="RefSeq" id="WP_193752837.1">
    <property type="nucleotide sequence ID" value="NZ_LDPZ01000021.1"/>
</dbReference>
<dbReference type="InterPro" id="IPR011711">
    <property type="entry name" value="GntR_C"/>
</dbReference>
<evidence type="ECO:0000256" key="1">
    <source>
        <dbReference type="ARBA" id="ARBA00023015"/>
    </source>
</evidence>
<keyword evidence="8" id="KW-1185">Reference proteome</keyword>
<evidence type="ECO:0000259" key="4">
    <source>
        <dbReference type="PROSITE" id="PS50949"/>
    </source>
</evidence>
<gene>
    <name evidence="5" type="ORF">NS226_10945</name>
    <name evidence="6" type="ORF">NS365_01560</name>
</gene>
<evidence type="ECO:0000313" key="6">
    <source>
        <dbReference type="EMBL" id="KTR08190.1"/>
    </source>
</evidence>
<proteinExistence type="predicted"/>
<dbReference type="PANTHER" id="PTHR43537">
    <property type="entry name" value="TRANSCRIPTIONAL REGULATOR, GNTR FAMILY"/>
    <property type="match status" value="1"/>
</dbReference>
<dbReference type="SMART" id="SM00345">
    <property type="entry name" value="HTH_GNTR"/>
    <property type="match status" value="1"/>
</dbReference>
<dbReference type="STRING" id="401562.NS365_01560"/>
<sequence length="233" mass="25713">MKSLKIKQPKLLAQLVVERVRQAIIDGDFALGEQISEERLAESLGVSRTPVRDAMIRLQLQGLVSIQPKRGTFVFDPVPQDVIDVCRFRKMLEMGAIRLALGHARNALVKDLQMIVARMRDALADGDVVAYGRLDSSLHQCFVNHSGNPYIRDAYDLVSGQIAALRTTLTSPAHDLRRISFGEHERFLAMATDNQPDALCELLGAHIDRTEDVFAATLKGRREARGGGRAGSA</sequence>
<dbReference type="GO" id="GO:0003700">
    <property type="term" value="F:DNA-binding transcription factor activity"/>
    <property type="evidence" value="ECO:0007669"/>
    <property type="project" value="InterPro"/>
</dbReference>
<dbReference type="CDD" id="cd07377">
    <property type="entry name" value="WHTH_GntR"/>
    <property type="match status" value="1"/>
</dbReference>
<evidence type="ECO:0000256" key="2">
    <source>
        <dbReference type="ARBA" id="ARBA00023125"/>
    </source>
</evidence>
<protein>
    <recommendedName>
        <fullName evidence="4">HTH gntR-type domain-containing protein</fullName>
    </recommendedName>
</protein>
<dbReference type="InterPro" id="IPR036388">
    <property type="entry name" value="WH-like_DNA-bd_sf"/>
</dbReference>
<dbReference type="Proteomes" id="UP000078529">
    <property type="component" value="Unassembled WGS sequence"/>
</dbReference>
<keyword evidence="2" id="KW-0238">DNA-binding</keyword>
<name>A0A175RWT0_9HYPH</name>
<reference evidence="7 8" key="1">
    <citation type="journal article" date="2016" name="Front. Microbiol.">
        <title>Genomic Resource of Rice Seed Associated Bacteria.</title>
        <authorList>
            <person name="Midha S."/>
            <person name="Bansal K."/>
            <person name="Sharma S."/>
            <person name="Kumar N."/>
            <person name="Patil P.P."/>
            <person name="Chaudhry V."/>
            <person name="Patil P.B."/>
        </authorList>
    </citation>
    <scope>NUCLEOTIDE SEQUENCE [LARGE SCALE GENOMIC DNA]</scope>
    <source>
        <strain evidence="5 7">NS226</strain>
        <strain evidence="6 8">NS365</strain>
    </source>
</reference>
<dbReference type="AlphaFoldDB" id="A0A175RWT0"/>
<dbReference type="GO" id="GO:0003677">
    <property type="term" value="F:DNA binding"/>
    <property type="evidence" value="ECO:0007669"/>
    <property type="project" value="UniProtKB-KW"/>
</dbReference>
<dbReference type="PATRIC" id="fig|401562.3.peg.1693"/>
<comment type="caution">
    <text evidence="6">The sequence shown here is derived from an EMBL/GenBank/DDBJ whole genome shotgun (WGS) entry which is preliminary data.</text>
</comment>
<keyword evidence="3" id="KW-0804">Transcription</keyword>
<keyword evidence="1" id="KW-0805">Transcription regulation</keyword>
<dbReference type="InterPro" id="IPR000524">
    <property type="entry name" value="Tscrpt_reg_HTH_GntR"/>
</dbReference>
<evidence type="ECO:0000313" key="8">
    <source>
        <dbReference type="Proteomes" id="UP000078529"/>
    </source>
</evidence>
<dbReference type="Pfam" id="PF07729">
    <property type="entry name" value="FCD"/>
    <property type="match status" value="1"/>
</dbReference>
<feature type="domain" description="HTH gntR-type" evidence="4">
    <location>
        <begin position="10"/>
        <end position="77"/>
    </location>
</feature>
<evidence type="ECO:0000313" key="7">
    <source>
        <dbReference type="Proteomes" id="UP000078272"/>
    </source>
</evidence>
<dbReference type="EMBL" id="LDQA01000005">
    <property type="protein sequence ID" value="KTR08190.1"/>
    <property type="molecule type" value="Genomic_DNA"/>
</dbReference>
<evidence type="ECO:0000256" key="3">
    <source>
        <dbReference type="ARBA" id="ARBA00023163"/>
    </source>
</evidence>
<accession>A0A175RWT0</accession>
<dbReference type="PRINTS" id="PR00035">
    <property type="entry name" value="HTHGNTR"/>
</dbReference>
<dbReference type="Gene3D" id="1.10.10.10">
    <property type="entry name" value="Winged helix-like DNA-binding domain superfamily/Winged helix DNA-binding domain"/>
    <property type="match status" value="1"/>
</dbReference>
<dbReference type="SUPFAM" id="SSF48008">
    <property type="entry name" value="GntR ligand-binding domain-like"/>
    <property type="match status" value="1"/>
</dbReference>
<dbReference type="Proteomes" id="UP000078272">
    <property type="component" value="Unassembled WGS sequence"/>
</dbReference>
<dbReference type="SMART" id="SM00895">
    <property type="entry name" value="FCD"/>
    <property type="match status" value="1"/>
</dbReference>
<evidence type="ECO:0000313" key="5">
    <source>
        <dbReference type="EMBL" id="KTQ95649.1"/>
    </source>
</evidence>
<dbReference type="InterPro" id="IPR036390">
    <property type="entry name" value="WH_DNA-bd_sf"/>
</dbReference>
<dbReference type="EMBL" id="LDPZ01000021">
    <property type="protein sequence ID" value="KTQ95649.1"/>
    <property type="molecule type" value="Genomic_DNA"/>
</dbReference>
<dbReference type="InterPro" id="IPR008920">
    <property type="entry name" value="TF_FadR/GntR_C"/>
</dbReference>
<dbReference type="PANTHER" id="PTHR43537:SF50">
    <property type="entry name" value="TRANSCRIPTIONAL REGULATORY PROTEIN"/>
    <property type="match status" value="1"/>
</dbReference>
<dbReference type="SUPFAM" id="SSF46785">
    <property type="entry name" value="Winged helix' DNA-binding domain"/>
    <property type="match status" value="1"/>
</dbReference>
<dbReference type="Pfam" id="PF00392">
    <property type="entry name" value="GntR"/>
    <property type="match status" value="1"/>
</dbReference>
<dbReference type="PROSITE" id="PS50949">
    <property type="entry name" value="HTH_GNTR"/>
    <property type="match status" value="1"/>
</dbReference>
<organism evidence="6 8">
    <name type="scientific">Aureimonas ureilytica</name>
    <dbReference type="NCBI Taxonomy" id="401562"/>
    <lineage>
        <taxon>Bacteria</taxon>
        <taxon>Pseudomonadati</taxon>
        <taxon>Pseudomonadota</taxon>
        <taxon>Alphaproteobacteria</taxon>
        <taxon>Hyphomicrobiales</taxon>
        <taxon>Aurantimonadaceae</taxon>
        <taxon>Aureimonas</taxon>
    </lineage>
</organism>
<dbReference type="Gene3D" id="1.20.120.530">
    <property type="entry name" value="GntR ligand-binding domain-like"/>
    <property type="match status" value="1"/>
</dbReference>